<reference evidence="14" key="1">
    <citation type="submission" date="2025-08" db="UniProtKB">
        <authorList>
            <consortium name="Ensembl"/>
        </authorList>
    </citation>
    <scope>IDENTIFICATION</scope>
</reference>
<dbReference type="SMART" id="SM00355">
    <property type="entry name" value="ZnF_C2H2"/>
    <property type="match status" value="6"/>
</dbReference>
<dbReference type="PROSITE" id="PS00028">
    <property type="entry name" value="ZINC_FINGER_C2H2_1"/>
    <property type="match status" value="6"/>
</dbReference>
<dbReference type="InterPro" id="IPR041697">
    <property type="entry name" value="Znf-C2H2_11"/>
</dbReference>
<dbReference type="Ensembl" id="ENSVKKT00000019940.1">
    <property type="protein sequence ID" value="ENSVKKP00000019461.1"/>
    <property type="gene ID" value="ENSVKKG00000013194.1"/>
</dbReference>
<dbReference type="InterPro" id="IPR013087">
    <property type="entry name" value="Znf_C2H2_type"/>
</dbReference>
<keyword evidence="10" id="KW-0539">Nucleus</keyword>
<keyword evidence="3" id="KW-0479">Metal-binding</keyword>
<dbReference type="AlphaFoldDB" id="A0A8D2LBB7"/>
<evidence type="ECO:0000256" key="6">
    <source>
        <dbReference type="ARBA" id="ARBA00022833"/>
    </source>
</evidence>
<dbReference type="Pfam" id="PF00096">
    <property type="entry name" value="zf-C2H2"/>
    <property type="match status" value="4"/>
</dbReference>
<dbReference type="GO" id="GO:0008270">
    <property type="term" value="F:zinc ion binding"/>
    <property type="evidence" value="ECO:0007669"/>
    <property type="project" value="UniProtKB-KW"/>
</dbReference>
<evidence type="ECO:0000256" key="7">
    <source>
        <dbReference type="ARBA" id="ARBA00023015"/>
    </source>
</evidence>
<dbReference type="Pfam" id="PF16622">
    <property type="entry name" value="zf-C2H2_11"/>
    <property type="match status" value="1"/>
</dbReference>
<dbReference type="PANTHER" id="PTHR23226">
    <property type="entry name" value="ZINC FINGER AND SCAN DOMAIN-CONTAINING"/>
    <property type="match status" value="1"/>
</dbReference>
<keyword evidence="8" id="KW-0238">DNA-binding</keyword>
<accession>A0A8D2LBB7</accession>
<reference evidence="14" key="2">
    <citation type="submission" date="2025-09" db="UniProtKB">
        <authorList>
            <consortium name="Ensembl"/>
        </authorList>
    </citation>
    <scope>IDENTIFICATION</scope>
</reference>
<evidence type="ECO:0000256" key="2">
    <source>
        <dbReference type="ARBA" id="ARBA00006991"/>
    </source>
</evidence>
<dbReference type="Proteomes" id="UP000694545">
    <property type="component" value="Unplaced"/>
</dbReference>
<evidence type="ECO:0000256" key="11">
    <source>
        <dbReference type="PROSITE-ProRule" id="PRU00042"/>
    </source>
</evidence>
<comment type="similarity">
    <text evidence="2">Belongs to the krueppel C2H2-type zinc-finger protein family.</text>
</comment>
<keyword evidence="4" id="KW-0677">Repeat</keyword>
<keyword evidence="9" id="KW-0804">Transcription</keyword>
<feature type="region of interest" description="Disordered" evidence="12">
    <location>
        <begin position="46"/>
        <end position="112"/>
    </location>
</feature>
<proteinExistence type="inferred from homology"/>
<protein>
    <recommendedName>
        <fullName evidence="13">C2H2-type domain-containing protein</fullName>
    </recommendedName>
</protein>
<dbReference type="Gene3D" id="3.30.160.60">
    <property type="entry name" value="Classic Zinc Finger"/>
    <property type="match status" value="7"/>
</dbReference>
<keyword evidence="5 11" id="KW-0863">Zinc-finger</keyword>
<organism evidence="14 15">
    <name type="scientific">Varanus komodoensis</name>
    <name type="common">Komodo dragon</name>
    <dbReference type="NCBI Taxonomy" id="61221"/>
    <lineage>
        <taxon>Eukaryota</taxon>
        <taxon>Metazoa</taxon>
        <taxon>Chordata</taxon>
        <taxon>Craniata</taxon>
        <taxon>Vertebrata</taxon>
        <taxon>Euteleostomi</taxon>
        <taxon>Lepidosauria</taxon>
        <taxon>Squamata</taxon>
        <taxon>Bifurcata</taxon>
        <taxon>Unidentata</taxon>
        <taxon>Episquamata</taxon>
        <taxon>Toxicofera</taxon>
        <taxon>Anguimorpha</taxon>
        <taxon>Paleoanguimorpha</taxon>
        <taxon>Varanoidea</taxon>
        <taxon>Varanidae</taxon>
        <taxon>Varanus</taxon>
    </lineage>
</organism>
<evidence type="ECO:0000313" key="15">
    <source>
        <dbReference type="Proteomes" id="UP000694545"/>
    </source>
</evidence>
<evidence type="ECO:0000256" key="12">
    <source>
        <dbReference type="SAM" id="MobiDB-lite"/>
    </source>
</evidence>
<evidence type="ECO:0000256" key="10">
    <source>
        <dbReference type="ARBA" id="ARBA00023242"/>
    </source>
</evidence>
<evidence type="ECO:0000313" key="14">
    <source>
        <dbReference type="Ensembl" id="ENSVKKP00000019461.1"/>
    </source>
</evidence>
<feature type="domain" description="C2H2-type" evidence="13">
    <location>
        <begin position="411"/>
        <end position="438"/>
    </location>
</feature>
<evidence type="ECO:0000256" key="8">
    <source>
        <dbReference type="ARBA" id="ARBA00023125"/>
    </source>
</evidence>
<feature type="domain" description="C2H2-type" evidence="13">
    <location>
        <begin position="327"/>
        <end position="354"/>
    </location>
</feature>
<dbReference type="PANTHER" id="PTHR23226:SF404">
    <property type="entry name" value="ZINC FINGER PROTEIN 432"/>
    <property type="match status" value="1"/>
</dbReference>
<dbReference type="GO" id="GO:0005634">
    <property type="term" value="C:nucleus"/>
    <property type="evidence" value="ECO:0007669"/>
    <property type="project" value="UniProtKB-SubCell"/>
</dbReference>
<dbReference type="PROSITE" id="PS50157">
    <property type="entry name" value="ZINC_FINGER_C2H2_2"/>
    <property type="match status" value="6"/>
</dbReference>
<dbReference type="FunFam" id="3.30.160.60:FF:000358">
    <property type="entry name" value="zinc finger protein 24"/>
    <property type="match status" value="2"/>
</dbReference>
<comment type="subcellular location">
    <subcellularLocation>
        <location evidence="1">Nucleus</location>
    </subcellularLocation>
</comment>
<dbReference type="InterPro" id="IPR036236">
    <property type="entry name" value="Znf_C2H2_sf"/>
</dbReference>
<dbReference type="GO" id="GO:0000981">
    <property type="term" value="F:DNA-binding transcription factor activity, RNA polymerase II-specific"/>
    <property type="evidence" value="ECO:0007669"/>
    <property type="project" value="TreeGrafter"/>
</dbReference>
<keyword evidence="6" id="KW-0862">Zinc</keyword>
<keyword evidence="7" id="KW-0805">Transcription regulation</keyword>
<dbReference type="SUPFAM" id="SSF57667">
    <property type="entry name" value="beta-beta-alpha zinc fingers"/>
    <property type="match status" value="4"/>
</dbReference>
<feature type="compositionally biased region" description="Basic and acidic residues" evidence="12">
    <location>
        <begin position="75"/>
        <end position="97"/>
    </location>
</feature>
<feature type="domain" description="C2H2-type" evidence="13">
    <location>
        <begin position="271"/>
        <end position="298"/>
    </location>
</feature>
<evidence type="ECO:0000256" key="4">
    <source>
        <dbReference type="ARBA" id="ARBA00022737"/>
    </source>
</evidence>
<keyword evidence="15" id="KW-1185">Reference proteome</keyword>
<dbReference type="GO" id="GO:0000978">
    <property type="term" value="F:RNA polymerase II cis-regulatory region sequence-specific DNA binding"/>
    <property type="evidence" value="ECO:0007669"/>
    <property type="project" value="TreeGrafter"/>
</dbReference>
<evidence type="ECO:0000256" key="3">
    <source>
        <dbReference type="ARBA" id="ARBA00022723"/>
    </source>
</evidence>
<sequence>MFKPSLTQPDQPAVIWQVLQEDGGNVSLPGVKKGLQAKVEQSVCGENELEHKTSSAPQISQVDVQEAAEVQEEGPETKEEQGKQPLEREDACREPTDAKISQPSNVPTRDPMPLFSKYGRKYCYRLELDMSDTEEDYDDHPMLEEYFPEDSYSPKHQGMITGESKSELSDSQKMVNVNKDPGDHTVEEPHDSLECGKSHIKLLKDDHGFQNEASPCASSPCSKCFSPKEHLTDQQFCSGEKKHECPEFGEICTFGHALVRHQEIPTGEKPYRCFDCGKCFTQKANLVGHQRIHTGEKPFTCSQCGKSFTQRGSLIGHQRIHTGEKPYECYHCGKCFSEGGILKRHQRIHTGEKPYICPQCGKSFTQRGTLTGHQRIHTGEKPYKCSQCERYFRLGGTLMAHQKIHTGERPYKCSHCGKCFIGRKMLRRHQKIHPDHTALLDVRNASVREGI</sequence>
<feature type="compositionally biased region" description="Polar residues" evidence="12">
    <location>
        <begin position="54"/>
        <end position="63"/>
    </location>
</feature>
<evidence type="ECO:0000259" key="13">
    <source>
        <dbReference type="PROSITE" id="PS50157"/>
    </source>
</evidence>
<feature type="domain" description="C2H2-type" evidence="13">
    <location>
        <begin position="299"/>
        <end position="326"/>
    </location>
</feature>
<feature type="domain" description="C2H2-type" evidence="13">
    <location>
        <begin position="383"/>
        <end position="410"/>
    </location>
</feature>
<feature type="domain" description="C2H2-type" evidence="13">
    <location>
        <begin position="355"/>
        <end position="382"/>
    </location>
</feature>
<name>A0A8D2LBB7_VARKO</name>
<dbReference type="FunFam" id="3.30.160.60:FF:002343">
    <property type="entry name" value="Zinc finger protein 33A"/>
    <property type="match status" value="4"/>
</dbReference>
<evidence type="ECO:0000256" key="1">
    <source>
        <dbReference type="ARBA" id="ARBA00004123"/>
    </source>
</evidence>
<evidence type="ECO:0000256" key="5">
    <source>
        <dbReference type="ARBA" id="ARBA00022771"/>
    </source>
</evidence>
<evidence type="ECO:0000256" key="9">
    <source>
        <dbReference type="ARBA" id="ARBA00023163"/>
    </source>
</evidence>